<feature type="compositionally biased region" description="Basic residues" evidence="1">
    <location>
        <begin position="525"/>
        <end position="534"/>
    </location>
</feature>
<feature type="region of interest" description="Disordered" evidence="1">
    <location>
        <begin position="415"/>
        <end position="439"/>
    </location>
</feature>
<dbReference type="AlphaFoldDB" id="A0A061J500"/>
<evidence type="ECO:0000313" key="4">
    <source>
        <dbReference type="Proteomes" id="UP000031737"/>
    </source>
</evidence>
<dbReference type="PANTHER" id="PTHR38150:SF1">
    <property type="entry name" value="PFU DOMAIN-CONTAINING PROTEIN"/>
    <property type="match status" value="1"/>
</dbReference>
<dbReference type="OrthoDB" id="273382at2759"/>
<keyword evidence="2" id="KW-0732">Signal</keyword>
<accession>A0A061J500</accession>
<feature type="region of interest" description="Disordered" evidence="1">
    <location>
        <begin position="481"/>
        <end position="588"/>
    </location>
</feature>
<reference evidence="3 4" key="1">
    <citation type="submission" date="2013-07" db="EMBL/GenBank/DDBJ databases">
        <authorList>
            <person name="Stoco P.H."/>
            <person name="Wagner G."/>
            <person name="Gerber A."/>
            <person name="Zaha A."/>
            <person name="Thompson C."/>
            <person name="Bartholomeu D.C."/>
            <person name="Luckemeyer D.D."/>
            <person name="Bahia D."/>
            <person name="Loreto E."/>
            <person name="Prestes E.B."/>
            <person name="Lima F.M."/>
            <person name="Rodrigues-Luiz G."/>
            <person name="Vallejo G.A."/>
            <person name="Filho J.F."/>
            <person name="Monteiro K.M."/>
            <person name="Tyler K.M."/>
            <person name="de Almeida L.G."/>
            <person name="Ortiz M.F."/>
            <person name="Siervo M.A."/>
            <person name="de Moraes M.H."/>
            <person name="Cunha O.L."/>
            <person name="Mendonca-Neto R."/>
            <person name="Silva R."/>
            <person name="Teixeira S.M."/>
            <person name="Murta S.M."/>
            <person name="Sincero T.C."/>
            <person name="Mendes T.A."/>
            <person name="Urmenyi T.P."/>
            <person name="Silva V.G."/>
            <person name="da Rocha W.D."/>
            <person name="Andersson B."/>
            <person name="Romanha A.J."/>
            <person name="Steindel M."/>
            <person name="de Vasconcelos A.T."/>
            <person name="Grisard E.C."/>
        </authorList>
    </citation>
    <scope>NUCLEOTIDE SEQUENCE [LARGE SCALE GENOMIC DNA]</scope>
    <source>
        <strain evidence="3 4">SC58</strain>
    </source>
</reference>
<evidence type="ECO:0000313" key="3">
    <source>
        <dbReference type="EMBL" id="ESL09186.1"/>
    </source>
</evidence>
<evidence type="ECO:0000256" key="2">
    <source>
        <dbReference type="SAM" id="SignalP"/>
    </source>
</evidence>
<name>A0A061J500_TRYRA</name>
<keyword evidence="4" id="KW-1185">Reference proteome</keyword>
<proteinExistence type="predicted"/>
<feature type="compositionally biased region" description="Basic and acidic residues" evidence="1">
    <location>
        <begin position="415"/>
        <end position="426"/>
    </location>
</feature>
<protein>
    <submittedName>
        <fullName evidence="3">Uncharacterized protein</fullName>
    </submittedName>
</protein>
<feature type="compositionally biased region" description="Basic and acidic residues" evidence="1">
    <location>
        <begin position="561"/>
        <end position="584"/>
    </location>
</feature>
<feature type="region of interest" description="Disordered" evidence="1">
    <location>
        <begin position="256"/>
        <end position="284"/>
    </location>
</feature>
<feature type="compositionally biased region" description="Polar residues" evidence="1">
    <location>
        <begin position="481"/>
        <end position="490"/>
    </location>
</feature>
<feature type="compositionally biased region" description="Basic and acidic residues" evidence="1">
    <location>
        <begin position="502"/>
        <end position="518"/>
    </location>
</feature>
<organism evidence="3 4">
    <name type="scientific">Trypanosoma rangeli SC58</name>
    <dbReference type="NCBI Taxonomy" id="429131"/>
    <lineage>
        <taxon>Eukaryota</taxon>
        <taxon>Discoba</taxon>
        <taxon>Euglenozoa</taxon>
        <taxon>Kinetoplastea</taxon>
        <taxon>Metakinetoplastina</taxon>
        <taxon>Trypanosomatida</taxon>
        <taxon>Trypanosomatidae</taxon>
        <taxon>Trypanosoma</taxon>
        <taxon>Herpetosoma</taxon>
    </lineage>
</organism>
<gene>
    <name evidence="3" type="ORF">TRSC58_03097</name>
</gene>
<comment type="caution">
    <text evidence="3">The sequence shown here is derived from an EMBL/GenBank/DDBJ whole genome shotgun (WGS) entry which is preliminary data.</text>
</comment>
<sequence>MCACFLSLLWFLFVFLYVDSCRVRYEGKVCMSTGNFSVEDASCGFRPVINQHSRRLASGLLPVEERQQHDIVRRERNRQKLLAKVEEERQRNETFTPATNPRVMRSGAAVDNYENGRTALIRKVHSAPEGETFRPVINAKSKLMVADGTWQSSHQQLQEVRQRVQTLWRTHAGIGSGEITLSGVYATLQELGLQAPSVMVDKFLLALGLDEAAGVRCVAYDRFVKVFTIVLRAALRSIAGEDNRIAVCDADRAASAGGEENQEVEDEPPRSCGISSPGSLPTMRRVKLAETRAAGRRKIVTDASPLNASKTAVPGLQRSLRMANSCIDAASHDGENSSPSPTAPSRGSCSRVSAVRGPRVFEESPGLSCSLQPRLPERTRQKKTTYDPLQGCTFAPTINKRVRVSSSKLLVVREEQKKEEGGEKEGPLMQTKCSSTVAPYKSREERELEECTFVPNTARFHKDRDSLAWWTREPFVGVGTESTMASSFPSSIAAEDPSAKGGADEGKGEKLERCDRSSRSGCHPSPRHHSTSRRQRPEALVGRPSPVPLAAGFDKAVQRMTEARKKSRPKFEELLRPSTEEPQKPIRPTVVEPFSLQAETRHLRREQQKPVLYVDVDLPSGKTGRIGVHRGDEAANLARRFSDAYGLNEELRQRLESLLTEKLKEVLQEHGRTLWL</sequence>
<evidence type="ECO:0000256" key="1">
    <source>
        <dbReference type="SAM" id="MobiDB-lite"/>
    </source>
</evidence>
<dbReference type="Proteomes" id="UP000031737">
    <property type="component" value="Unassembled WGS sequence"/>
</dbReference>
<dbReference type="EMBL" id="AUPL01003097">
    <property type="protein sequence ID" value="ESL09186.1"/>
    <property type="molecule type" value="Genomic_DNA"/>
</dbReference>
<feature type="chain" id="PRO_5001605868" evidence="2">
    <location>
        <begin position="21"/>
        <end position="676"/>
    </location>
</feature>
<feature type="signal peptide" evidence="2">
    <location>
        <begin position="1"/>
        <end position="20"/>
    </location>
</feature>
<dbReference type="PANTHER" id="PTHR38150">
    <property type="entry name" value="EF-HAND DOMAIN-CONTAINING PROTEIN"/>
    <property type="match status" value="1"/>
</dbReference>
<feature type="region of interest" description="Disordered" evidence="1">
    <location>
        <begin position="329"/>
        <end position="351"/>
    </location>
</feature>
<feature type="compositionally biased region" description="Polar residues" evidence="1">
    <location>
        <begin position="336"/>
        <end position="351"/>
    </location>
</feature>
<dbReference type="VEuPathDB" id="TriTrypDB:TRSC58_03097"/>